<dbReference type="EMBL" id="CP060713">
    <property type="protein sequence ID" value="QNN51858.1"/>
    <property type="molecule type" value="Genomic_DNA"/>
</dbReference>
<dbReference type="InterPro" id="IPR012347">
    <property type="entry name" value="Ferritin-like"/>
</dbReference>
<protein>
    <submittedName>
        <fullName evidence="3">DUF305 domain-containing protein</fullName>
    </submittedName>
</protein>
<dbReference type="RefSeq" id="WP_187577701.1">
    <property type="nucleotide sequence ID" value="NZ_CP060713.1"/>
</dbReference>
<dbReference type="AlphaFoldDB" id="A0A7G9R8D3"/>
<dbReference type="KEGG" id="nmes:H9L09_15140"/>
<dbReference type="Proteomes" id="UP000515947">
    <property type="component" value="Chromosome"/>
</dbReference>
<dbReference type="PANTHER" id="PTHR36933:SF1">
    <property type="entry name" value="SLL0788 PROTEIN"/>
    <property type="match status" value="1"/>
</dbReference>
<sequence length="217" mass="23542">MNRPLVAVVAAVTGLVVLVTLAAGAVMLNLTAGGGDGPGARMHGPGAMHGSGRMPGPGATSEFDYLAEMIAHHREAVAAAGELERSDRPQMRAFGRRIVADQSAQITRMEGWLARWYPGRSTDVDYHPMMRPLSDLSGDDLDRVFLEDMIGHHMAAVMASQQLLVRGTAEHRQVDALAREIRDAQRAEILRMHVWLAKWFGVDWHGSPMVAFRGGAG</sequence>
<accession>A0A7G9R8D3</accession>
<keyword evidence="4" id="KW-1185">Reference proteome</keyword>
<feature type="region of interest" description="Disordered" evidence="1">
    <location>
        <begin position="34"/>
        <end position="55"/>
    </location>
</feature>
<dbReference type="PANTHER" id="PTHR36933">
    <property type="entry name" value="SLL0788 PROTEIN"/>
    <property type="match status" value="1"/>
</dbReference>
<gene>
    <name evidence="3" type="ORF">H9L09_15140</name>
</gene>
<dbReference type="InterPro" id="IPR005183">
    <property type="entry name" value="DUF305_CopM-like"/>
</dbReference>
<organism evidence="3 4">
    <name type="scientific">Nocardioides mesophilus</name>
    <dbReference type="NCBI Taxonomy" id="433659"/>
    <lineage>
        <taxon>Bacteria</taxon>
        <taxon>Bacillati</taxon>
        <taxon>Actinomycetota</taxon>
        <taxon>Actinomycetes</taxon>
        <taxon>Propionibacteriales</taxon>
        <taxon>Nocardioidaceae</taxon>
        <taxon>Nocardioides</taxon>
    </lineage>
</organism>
<name>A0A7G9R8D3_9ACTN</name>
<feature type="domain" description="DUF305" evidence="2">
    <location>
        <begin position="129"/>
        <end position="196"/>
    </location>
</feature>
<evidence type="ECO:0000313" key="4">
    <source>
        <dbReference type="Proteomes" id="UP000515947"/>
    </source>
</evidence>
<feature type="domain" description="DUF305" evidence="2">
    <location>
        <begin position="63"/>
        <end position="121"/>
    </location>
</feature>
<proteinExistence type="predicted"/>
<evidence type="ECO:0000259" key="2">
    <source>
        <dbReference type="Pfam" id="PF03713"/>
    </source>
</evidence>
<dbReference type="Gene3D" id="1.20.1260.10">
    <property type="match status" value="1"/>
</dbReference>
<dbReference type="Pfam" id="PF03713">
    <property type="entry name" value="DUF305"/>
    <property type="match status" value="2"/>
</dbReference>
<evidence type="ECO:0000313" key="3">
    <source>
        <dbReference type="EMBL" id="QNN51858.1"/>
    </source>
</evidence>
<reference evidence="3 4" key="1">
    <citation type="submission" date="2020-08" db="EMBL/GenBank/DDBJ databases">
        <title>Genome sequence of Nocardioides mesophilus KACC 16243T.</title>
        <authorList>
            <person name="Hyun D.-W."/>
            <person name="Bae J.-W."/>
        </authorList>
    </citation>
    <scope>NUCLEOTIDE SEQUENCE [LARGE SCALE GENOMIC DNA]</scope>
    <source>
        <strain evidence="3 4">KACC 16243</strain>
    </source>
</reference>
<evidence type="ECO:0000256" key="1">
    <source>
        <dbReference type="SAM" id="MobiDB-lite"/>
    </source>
</evidence>